<protein>
    <submittedName>
        <fullName evidence="1">Uncharacterized protein</fullName>
    </submittedName>
</protein>
<evidence type="ECO:0000313" key="1">
    <source>
        <dbReference type="EMBL" id="GAG91275.1"/>
    </source>
</evidence>
<gene>
    <name evidence="1" type="ORF">S01H4_44397</name>
</gene>
<sequence>PKTETLVEKLIDDLVKRHSALGKGESGYVWYNNPNIIYNPDNVSGVEISGITEKEMEKMMRKAQRQIGYVPKISVDEKSI</sequence>
<proteinExistence type="predicted"/>
<reference evidence="1" key="1">
    <citation type="journal article" date="2014" name="Front. Microbiol.">
        <title>High frequency of phylogenetically diverse reductive dehalogenase-homologous genes in deep subseafloor sedimentary metagenomes.</title>
        <authorList>
            <person name="Kawai M."/>
            <person name="Futagami T."/>
            <person name="Toyoda A."/>
            <person name="Takaki Y."/>
            <person name="Nishi S."/>
            <person name="Hori S."/>
            <person name="Arai W."/>
            <person name="Tsubouchi T."/>
            <person name="Morono Y."/>
            <person name="Uchiyama I."/>
            <person name="Ito T."/>
            <person name="Fujiyama A."/>
            <person name="Inagaki F."/>
            <person name="Takami H."/>
        </authorList>
    </citation>
    <scope>NUCLEOTIDE SEQUENCE</scope>
    <source>
        <strain evidence="1">Expedition CK06-06</strain>
    </source>
</reference>
<name>X1B833_9ZZZZ</name>
<accession>X1B833</accession>
<dbReference type="EMBL" id="BART01024614">
    <property type="protein sequence ID" value="GAG91275.1"/>
    <property type="molecule type" value="Genomic_DNA"/>
</dbReference>
<dbReference type="AlphaFoldDB" id="X1B833"/>
<feature type="non-terminal residue" evidence="1">
    <location>
        <position position="1"/>
    </location>
</feature>
<organism evidence="1">
    <name type="scientific">marine sediment metagenome</name>
    <dbReference type="NCBI Taxonomy" id="412755"/>
    <lineage>
        <taxon>unclassified sequences</taxon>
        <taxon>metagenomes</taxon>
        <taxon>ecological metagenomes</taxon>
    </lineage>
</organism>
<comment type="caution">
    <text evidence="1">The sequence shown here is derived from an EMBL/GenBank/DDBJ whole genome shotgun (WGS) entry which is preliminary data.</text>
</comment>